<dbReference type="Pfam" id="PF03705">
    <property type="entry name" value="CheR_N"/>
    <property type="match status" value="1"/>
</dbReference>
<dbReference type="PRINTS" id="PR00996">
    <property type="entry name" value="CHERMTFRASE"/>
</dbReference>
<dbReference type="InterPro" id="IPR000780">
    <property type="entry name" value="CheR_MeTrfase"/>
</dbReference>
<keyword evidence="5" id="KW-0949">S-adenosyl-L-methionine</keyword>
<dbReference type="Gene3D" id="3.40.50.150">
    <property type="entry name" value="Vaccinia Virus protein VP39"/>
    <property type="match status" value="1"/>
</dbReference>
<evidence type="ECO:0000256" key="3">
    <source>
        <dbReference type="ARBA" id="ARBA00022603"/>
    </source>
</evidence>
<keyword evidence="8" id="KW-1185">Reference proteome</keyword>
<dbReference type="PANTHER" id="PTHR24422">
    <property type="entry name" value="CHEMOTAXIS PROTEIN METHYLTRANSFERASE"/>
    <property type="match status" value="1"/>
</dbReference>
<dbReference type="SMART" id="SM00138">
    <property type="entry name" value="MeTrc"/>
    <property type="match status" value="1"/>
</dbReference>
<dbReference type="GO" id="GO:0032259">
    <property type="term" value="P:methylation"/>
    <property type="evidence" value="ECO:0007669"/>
    <property type="project" value="UniProtKB-KW"/>
</dbReference>
<feature type="domain" description="CheR-type methyltransferase" evidence="6">
    <location>
        <begin position="1"/>
        <end position="272"/>
    </location>
</feature>
<dbReference type="PANTHER" id="PTHR24422:SF10">
    <property type="entry name" value="CHEMOTAXIS PROTEIN METHYLTRANSFERASE 2"/>
    <property type="match status" value="1"/>
</dbReference>
<dbReference type="KEGG" id="csc:Csac_0816"/>
<dbReference type="CDD" id="cd02440">
    <property type="entry name" value="AdoMet_MTases"/>
    <property type="match status" value="1"/>
</dbReference>
<dbReference type="AlphaFoldDB" id="A4XHP9"/>
<dbReference type="InterPro" id="IPR022641">
    <property type="entry name" value="CheR_N"/>
</dbReference>
<dbReference type="Pfam" id="PF01739">
    <property type="entry name" value="CheR"/>
    <property type="match status" value="1"/>
</dbReference>
<dbReference type="InterPro" id="IPR026024">
    <property type="entry name" value="Chemotaxis_MeTrfase_CheR"/>
</dbReference>
<dbReference type="RefSeq" id="WP_011916382.1">
    <property type="nucleotide sequence ID" value="NC_009437.1"/>
</dbReference>
<accession>A4XHP9</accession>
<dbReference type="PIRSF" id="PIRSF000410">
    <property type="entry name" value="CheR"/>
    <property type="match status" value="1"/>
</dbReference>
<sequence length="282" mass="33812">MLTEIVLNTHEWNTVRDFIYQTTGLYFSDDKKSYIQKRLKIAMDNLGIADFWGYLKKLETDKNVFNRLLELITTNETYFFRDLAQLDMFSKDVLPELLNRKAAQKGDFRLKIWSAGCSTGEEPYTIAIILKERLEYFDDWDIEILGSDISERVLKFAQEAVYMPRSLKDVPEYIRLKYFEYNPSQKVYKLKDKIKRLVTFRYLNLYDEHKMRLMRNYDVIFCRNVLIYFDEESRRKVVEYFYDALNPGGYIFLGHSESILRITKAFEIVYFENNIAFRKPIA</sequence>
<evidence type="ECO:0000256" key="1">
    <source>
        <dbReference type="ARBA" id="ARBA00001541"/>
    </source>
</evidence>
<evidence type="ECO:0000256" key="2">
    <source>
        <dbReference type="ARBA" id="ARBA00012534"/>
    </source>
</evidence>
<dbReference type="SUPFAM" id="SSF53335">
    <property type="entry name" value="S-adenosyl-L-methionine-dependent methyltransferases"/>
    <property type="match status" value="1"/>
</dbReference>
<dbReference type="Proteomes" id="UP000000256">
    <property type="component" value="Chromosome"/>
</dbReference>
<dbReference type="STRING" id="351627.Csac_0816"/>
<dbReference type="InterPro" id="IPR022642">
    <property type="entry name" value="CheR_C"/>
</dbReference>
<evidence type="ECO:0000313" key="7">
    <source>
        <dbReference type="EMBL" id="ABP66434.1"/>
    </source>
</evidence>
<dbReference type="InterPro" id="IPR036804">
    <property type="entry name" value="CheR_N_sf"/>
</dbReference>
<name>A4XHP9_CALS8</name>
<dbReference type="GO" id="GO:0008983">
    <property type="term" value="F:protein-glutamate O-methyltransferase activity"/>
    <property type="evidence" value="ECO:0007669"/>
    <property type="project" value="UniProtKB-EC"/>
</dbReference>
<dbReference type="PROSITE" id="PS50123">
    <property type="entry name" value="CHER"/>
    <property type="match status" value="1"/>
</dbReference>
<dbReference type="InterPro" id="IPR050903">
    <property type="entry name" value="Bact_Chemotaxis_MeTrfase"/>
</dbReference>
<reference evidence="7 8" key="1">
    <citation type="journal article" date="2008" name="Appl. Environ. Microbiol.">
        <title>Hydrogenomics of the extremely thermophilic bacterium Caldicellulosiruptor saccharolyticus.</title>
        <authorList>
            <person name="van de Werken H.J."/>
            <person name="Verhaart M.R."/>
            <person name="VanFossen A.L."/>
            <person name="Willquist K."/>
            <person name="Lewis D.L."/>
            <person name="Nichols J.D."/>
            <person name="Goorissen H.P."/>
            <person name="Mongodin E.F."/>
            <person name="Nelson K.E."/>
            <person name="van Niel E.W."/>
            <person name="Stams A.J."/>
            <person name="Ward D.E."/>
            <person name="de Vos W.M."/>
            <person name="van der Oost J."/>
            <person name="Kelly R.M."/>
            <person name="Kengen S.W."/>
        </authorList>
    </citation>
    <scope>NUCLEOTIDE SEQUENCE [LARGE SCALE GENOMIC DNA]</scope>
    <source>
        <strain evidence="8">ATCC 43494 / DSM 8903 / Tp8T 6331</strain>
    </source>
</reference>
<dbReference type="EMBL" id="CP000679">
    <property type="protein sequence ID" value="ABP66434.1"/>
    <property type="molecule type" value="Genomic_DNA"/>
</dbReference>
<gene>
    <name evidence="7" type="ordered locus">Csac_0816</name>
</gene>
<comment type="catalytic activity">
    <reaction evidence="1">
        <text>L-glutamyl-[protein] + S-adenosyl-L-methionine = [protein]-L-glutamate 5-O-methyl ester + S-adenosyl-L-homocysteine</text>
        <dbReference type="Rhea" id="RHEA:24452"/>
        <dbReference type="Rhea" id="RHEA-COMP:10208"/>
        <dbReference type="Rhea" id="RHEA-COMP:10311"/>
        <dbReference type="ChEBI" id="CHEBI:29973"/>
        <dbReference type="ChEBI" id="CHEBI:57856"/>
        <dbReference type="ChEBI" id="CHEBI:59789"/>
        <dbReference type="ChEBI" id="CHEBI:82795"/>
        <dbReference type="EC" id="2.1.1.80"/>
    </reaction>
</comment>
<evidence type="ECO:0000313" key="8">
    <source>
        <dbReference type="Proteomes" id="UP000000256"/>
    </source>
</evidence>
<keyword evidence="4 7" id="KW-0808">Transferase</keyword>
<dbReference type="EC" id="2.1.1.80" evidence="2"/>
<dbReference type="SUPFAM" id="SSF47757">
    <property type="entry name" value="Chemotaxis receptor methyltransferase CheR, N-terminal domain"/>
    <property type="match status" value="1"/>
</dbReference>
<dbReference type="OrthoDB" id="9816309at2"/>
<evidence type="ECO:0000259" key="6">
    <source>
        <dbReference type="PROSITE" id="PS50123"/>
    </source>
</evidence>
<keyword evidence="3 7" id="KW-0489">Methyltransferase</keyword>
<proteinExistence type="predicted"/>
<organism evidence="7 8">
    <name type="scientific">Caldicellulosiruptor saccharolyticus (strain ATCC 43494 / DSM 8903 / Tp8T 6331)</name>
    <dbReference type="NCBI Taxonomy" id="351627"/>
    <lineage>
        <taxon>Bacteria</taxon>
        <taxon>Bacillati</taxon>
        <taxon>Bacillota</taxon>
        <taxon>Bacillota incertae sedis</taxon>
        <taxon>Caldicellulosiruptorales</taxon>
        <taxon>Caldicellulosiruptoraceae</taxon>
        <taxon>Caldicellulosiruptor</taxon>
    </lineage>
</organism>
<dbReference type="HOGENOM" id="CLU_025854_0_1_9"/>
<evidence type="ECO:0000256" key="4">
    <source>
        <dbReference type="ARBA" id="ARBA00022679"/>
    </source>
</evidence>
<dbReference type="Gene3D" id="1.10.155.10">
    <property type="entry name" value="Chemotaxis receptor methyltransferase CheR, N-terminal domain"/>
    <property type="match status" value="1"/>
</dbReference>
<dbReference type="eggNOG" id="COG1352">
    <property type="taxonomic scope" value="Bacteria"/>
</dbReference>
<evidence type="ECO:0000256" key="5">
    <source>
        <dbReference type="ARBA" id="ARBA00022691"/>
    </source>
</evidence>
<dbReference type="InterPro" id="IPR029063">
    <property type="entry name" value="SAM-dependent_MTases_sf"/>
</dbReference>
<protein>
    <recommendedName>
        <fullName evidence="2">protein-glutamate O-methyltransferase</fullName>
        <ecNumber evidence="2">2.1.1.80</ecNumber>
    </recommendedName>
</protein>